<evidence type="ECO:0000259" key="2">
    <source>
        <dbReference type="Pfam" id="PF12697"/>
    </source>
</evidence>
<keyword evidence="4" id="KW-1185">Reference proteome</keyword>
<evidence type="ECO:0000313" key="3">
    <source>
        <dbReference type="EMBL" id="KAK8087384.1"/>
    </source>
</evidence>
<accession>A0ABR1WW51</accession>
<dbReference type="Pfam" id="PF12697">
    <property type="entry name" value="Abhydrolase_6"/>
    <property type="match status" value="1"/>
</dbReference>
<dbReference type="EMBL" id="JAQQWL010000002">
    <property type="protein sequence ID" value="KAK8087384.1"/>
    <property type="molecule type" value="Genomic_DNA"/>
</dbReference>
<dbReference type="InterPro" id="IPR050228">
    <property type="entry name" value="Carboxylesterase_BioH"/>
</dbReference>
<dbReference type="GeneID" id="92086830"/>
<dbReference type="PANTHER" id="PTHR43194">
    <property type="entry name" value="HYDROLASE ALPHA/BETA FOLD FAMILY"/>
    <property type="match status" value="1"/>
</dbReference>
<evidence type="ECO:0000313" key="4">
    <source>
        <dbReference type="Proteomes" id="UP001480595"/>
    </source>
</evidence>
<dbReference type="RefSeq" id="XP_066721908.1">
    <property type="nucleotide sequence ID" value="XM_066853767.1"/>
</dbReference>
<evidence type="ECO:0000256" key="1">
    <source>
        <dbReference type="SAM" id="MobiDB-lite"/>
    </source>
</evidence>
<feature type="domain" description="AB hydrolase-1" evidence="2">
    <location>
        <begin position="63"/>
        <end position="339"/>
    </location>
</feature>
<gene>
    <name evidence="3" type="ORF">PG994_002358</name>
</gene>
<feature type="region of interest" description="Disordered" evidence="1">
    <location>
        <begin position="307"/>
        <end position="327"/>
    </location>
</feature>
<feature type="compositionally biased region" description="Basic and acidic residues" evidence="1">
    <location>
        <begin position="307"/>
        <end position="317"/>
    </location>
</feature>
<name>A0ABR1WW51_9PEZI</name>
<dbReference type="Proteomes" id="UP001480595">
    <property type="component" value="Unassembled WGS sequence"/>
</dbReference>
<comment type="caution">
    <text evidence="3">The sequence shown here is derived from an EMBL/GenBank/DDBJ whole genome shotgun (WGS) entry which is preliminary data.</text>
</comment>
<dbReference type="InterPro" id="IPR029058">
    <property type="entry name" value="AB_hydrolase_fold"/>
</dbReference>
<proteinExistence type="predicted"/>
<reference evidence="3 4" key="1">
    <citation type="submission" date="2023-01" db="EMBL/GenBank/DDBJ databases">
        <title>Analysis of 21 Apiospora genomes using comparative genomics revels a genus with tremendous synthesis potential of carbohydrate active enzymes and secondary metabolites.</title>
        <authorList>
            <person name="Sorensen T."/>
        </authorList>
    </citation>
    <scope>NUCLEOTIDE SEQUENCE [LARGE SCALE GENOMIC DNA]</scope>
    <source>
        <strain evidence="3 4">CBS 135458</strain>
    </source>
</reference>
<protein>
    <recommendedName>
        <fullName evidence="2">AB hydrolase-1 domain-containing protein</fullName>
    </recommendedName>
</protein>
<organism evidence="3 4">
    <name type="scientific">Apiospora phragmitis</name>
    <dbReference type="NCBI Taxonomy" id="2905665"/>
    <lineage>
        <taxon>Eukaryota</taxon>
        <taxon>Fungi</taxon>
        <taxon>Dikarya</taxon>
        <taxon>Ascomycota</taxon>
        <taxon>Pezizomycotina</taxon>
        <taxon>Sordariomycetes</taxon>
        <taxon>Xylariomycetidae</taxon>
        <taxon>Amphisphaeriales</taxon>
        <taxon>Apiosporaceae</taxon>
        <taxon>Apiospora</taxon>
    </lineage>
</organism>
<dbReference type="InterPro" id="IPR000073">
    <property type="entry name" value="AB_hydrolase_1"/>
</dbReference>
<dbReference type="SUPFAM" id="SSF53474">
    <property type="entry name" value="alpha/beta-Hydrolases"/>
    <property type="match status" value="1"/>
</dbReference>
<sequence>MFNLNFYLSYDWIYWTRPTGPPSALPAGIERSFVRTPHGKVELLWAKPSSSLSSETSPPKPVVVFAHGGMGCAWVWTPYMRYLARHGVTSYAVSTRGHGESWHPFFLRMLYATTKQDLGDDLVAGIQAVQAREGVGGGEVVLVGHSSGGGLSQFLVNEGGVKVKGLGLLGAVPGTGSYKVYYNWACFDPWFPIRLVFHGWHSNSPLSHPSLTRRAFFSEQYPEEDLLEFQRHLNRFESFWWPIGMMAPFVDARKLLGNILGWDGSSDRILIMAGTGDKLMTRDVQVQAAQMYRNAVSDMVKEKKLEADSAPVRKLDGEGGQDDSGQGVRLAWVPGAGHHVQNDVQWEVGAAKLRAWLEQL</sequence>
<dbReference type="Gene3D" id="3.40.50.1820">
    <property type="entry name" value="alpha/beta hydrolase"/>
    <property type="match status" value="1"/>
</dbReference>
<dbReference type="PANTHER" id="PTHR43194:SF2">
    <property type="entry name" value="PEROXISOMAL MEMBRANE PROTEIN LPX1"/>
    <property type="match status" value="1"/>
</dbReference>